<keyword evidence="1" id="KW-0812">Transmembrane</keyword>
<evidence type="ECO:0000313" key="2">
    <source>
        <dbReference type="Proteomes" id="UP000694924"/>
    </source>
</evidence>
<proteinExistence type="predicted"/>
<evidence type="ECO:0000256" key="1">
    <source>
        <dbReference type="SAM" id="Phobius"/>
    </source>
</evidence>
<reference evidence="3" key="1">
    <citation type="submission" date="2025-08" db="UniProtKB">
        <authorList>
            <consortium name="RefSeq"/>
        </authorList>
    </citation>
    <scope>IDENTIFICATION</scope>
    <source>
        <tissue evidence="3">Whole body</tissue>
    </source>
</reference>
<feature type="transmembrane region" description="Helical" evidence="1">
    <location>
        <begin position="55"/>
        <end position="74"/>
    </location>
</feature>
<gene>
    <name evidence="3" type="primary">LOC107074496</name>
</gene>
<keyword evidence="1" id="KW-0472">Membrane</keyword>
<sequence>MAAKFLHNARVTTIDGYDLKGSTGARSRFYTRRYINSDEEKHEYTRRSELSKMKALFVSQVIILVVCTTFATGAPSSRERREIYSGYGHGYHGGYPGHGVALAGPLLGHTSVAGPHVGASVLSGPSIGPAKLSGSASGPVHVSGAVAGPAVVTASVAGPAYVEGYNGPYDGGYYSSPSLGGYASPGYIGYAGYAGPAGHGGYGGYAGAAGHAGHGVILAGPASHGAVVSGPHSGGSSVAGPHAGSVIIAGPSGKITAHGAGYGSVHAGLHNHGHW</sequence>
<dbReference type="RefSeq" id="XP_015191476.1">
    <property type="nucleotide sequence ID" value="XM_015335990.1"/>
</dbReference>
<accession>A0ABM1JG88</accession>
<protein>
    <submittedName>
        <fullName evidence="3">Glycine-rich cell wall structural protein-like</fullName>
    </submittedName>
</protein>
<evidence type="ECO:0000313" key="3">
    <source>
        <dbReference type="RefSeq" id="XP_015191476.1"/>
    </source>
</evidence>
<name>A0ABM1JG88_POLDO</name>
<dbReference type="GeneID" id="107074496"/>
<keyword evidence="2" id="KW-1185">Reference proteome</keyword>
<keyword evidence="1" id="KW-1133">Transmembrane helix</keyword>
<dbReference type="Proteomes" id="UP000694924">
    <property type="component" value="Unplaced"/>
</dbReference>
<organism evidence="2 3">
    <name type="scientific">Polistes dominula</name>
    <name type="common">European paper wasp</name>
    <name type="synonym">Vespa dominula</name>
    <dbReference type="NCBI Taxonomy" id="743375"/>
    <lineage>
        <taxon>Eukaryota</taxon>
        <taxon>Metazoa</taxon>
        <taxon>Ecdysozoa</taxon>
        <taxon>Arthropoda</taxon>
        <taxon>Hexapoda</taxon>
        <taxon>Insecta</taxon>
        <taxon>Pterygota</taxon>
        <taxon>Neoptera</taxon>
        <taxon>Endopterygota</taxon>
        <taxon>Hymenoptera</taxon>
        <taxon>Apocrita</taxon>
        <taxon>Aculeata</taxon>
        <taxon>Vespoidea</taxon>
        <taxon>Vespidae</taxon>
        <taxon>Polistinae</taxon>
        <taxon>Polistini</taxon>
        <taxon>Polistes</taxon>
    </lineage>
</organism>